<name>T1AP06_9ZZZZ</name>
<dbReference type="AlphaFoldDB" id="T1AP06"/>
<keyword evidence="1" id="KW-0812">Transmembrane</keyword>
<keyword evidence="1" id="KW-0472">Membrane</keyword>
<accession>T1AP06</accession>
<feature type="non-terminal residue" evidence="2">
    <location>
        <position position="37"/>
    </location>
</feature>
<feature type="transmembrane region" description="Helical" evidence="1">
    <location>
        <begin position="20"/>
        <end position="36"/>
    </location>
</feature>
<protein>
    <submittedName>
        <fullName evidence="2">Uncharacterized protein</fullName>
    </submittedName>
</protein>
<keyword evidence="1" id="KW-1133">Transmembrane helix</keyword>
<sequence>MKKILRSYIFWTYQRGSAHYDVMVTLILLFIFVSPRL</sequence>
<organism evidence="2">
    <name type="scientific">mine drainage metagenome</name>
    <dbReference type="NCBI Taxonomy" id="410659"/>
    <lineage>
        <taxon>unclassified sequences</taxon>
        <taxon>metagenomes</taxon>
        <taxon>ecological metagenomes</taxon>
    </lineage>
</organism>
<dbReference type="EMBL" id="AUZX01011340">
    <property type="protein sequence ID" value="EQD43830.1"/>
    <property type="molecule type" value="Genomic_DNA"/>
</dbReference>
<reference evidence="2" key="1">
    <citation type="submission" date="2013-08" db="EMBL/GenBank/DDBJ databases">
        <authorList>
            <person name="Mendez C."/>
            <person name="Richter M."/>
            <person name="Ferrer M."/>
            <person name="Sanchez J."/>
        </authorList>
    </citation>
    <scope>NUCLEOTIDE SEQUENCE</scope>
</reference>
<gene>
    <name evidence="2" type="ORF">B1A_15449</name>
</gene>
<proteinExistence type="predicted"/>
<comment type="caution">
    <text evidence="2">The sequence shown here is derived from an EMBL/GenBank/DDBJ whole genome shotgun (WGS) entry which is preliminary data.</text>
</comment>
<reference evidence="2" key="2">
    <citation type="journal article" date="2014" name="ISME J.">
        <title>Microbial stratification in low pH oxic and suboxic macroscopic growths along an acid mine drainage.</title>
        <authorList>
            <person name="Mendez-Garcia C."/>
            <person name="Mesa V."/>
            <person name="Sprenger R.R."/>
            <person name="Richter M."/>
            <person name="Diez M.S."/>
            <person name="Solano J."/>
            <person name="Bargiela R."/>
            <person name="Golyshina O.V."/>
            <person name="Manteca A."/>
            <person name="Ramos J.L."/>
            <person name="Gallego J.R."/>
            <person name="Llorente I."/>
            <person name="Martins Dos Santos V.A."/>
            <person name="Jensen O.N."/>
            <person name="Pelaez A.I."/>
            <person name="Sanchez J."/>
            <person name="Ferrer M."/>
        </authorList>
    </citation>
    <scope>NUCLEOTIDE SEQUENCE</scope>
</reference>
<evidence type="ECO:0000313" key="2">
    <source>
        <dbReference type="EMBL" id="EQD43830.1"/>
    </source>
</evidence>
<evidence type="ECO:0000256" key="1">
    <source>
        <dbReference type="SAM" id="Phobius"/>
    </source>
</evidence>